<feature type="compositionally biased region" description="Polar residues" evidence="1">
    <location>
        <begin position="1"/>
        <end position="11"/>
    </location>
</feature>
<dbReference type="HOGENOM" id="CLU_1133951_0_0_1"/>
<evidence type="ECO:0000256" key="1">
    <source>
        <dbReference type="SAM" id="MobiDB-lite"/>
    </source>
</evidence>
<dbReference type="EMBL" id="KN833027">
    <property type="protein sequence ID" value="KIM77207.1"/>
    <property type="molecule type" value="Genomic_DNA"/>
</dbReference>
<feature type="compositionally biased region" description="Low complexity" evidence="1">
    <location>
        <begin position="66"/>
        <end position="82"/>
    </location>
</feature>
<sequence length="245" mass="27097">MPSTRGVTTRSKNADQHPGLAVKKNTCRSSKEVAAERQAKEDAKREKARTKAAGIKRVAEYEMAQASKDAADATPRAAPQAKPLAVVKESPAKAVHPIKRTKKLSNDDLPDGVDLKIWCRSFVSTFMQYVGSSPNPWDVPAKLACEKMQLIWDAVFPNIKYKVTSTSTAYYLALQRNADSYRSTIGSAGIAILTAYFKSQDELKDSNENRVEFAKYALDKLRFLYHKADGDDKEVSIRSSLTSSS</sequence>
<gene>
    <name evidence="2" type="ORF">PILCRDRAFT_91249</name>
</gene>
<name>A0A0C3BIM8_PILCF</name>
<dbReference type="InParanoid" id="A0A0C3BIM8"/>
<reference evidence="3" key="2">
    <citation type="submission" date="2015-01" db="EMBL/GenBank/DDBJ databases">
        <title>Evolutionary Origins and Diversification of the Mycorrhizal Mutualists.</title>
        <authorList>
            <consortium name="DOE Joint Genome Institute"/>
            <consortium name="Mycorrhizal Genomics Consortium"/>
            <person name="Kohler A."/>
            <person name="Kuo A."/>
            <person name="Nagy L.G."/>
            <person name="Floudas D."/>
            <person name="Copeland A."/>
            <person name="Barry K.W."/>
            <person name="Cichocki N."/>
            <person name="Veneault-Fourrey C."/>
            <person name="LaButti K."/>
            <person name="Lindquist E.A."/>
            <person name="Lipzen A."/>
            <person name="Lundell T."/>
            <person name="Morin E."/>
            <person name="Murat C."/>
            <person name="Riley R."/>
            <person name="Ohm R."/>
            <person name="Sun H."/>
            <person name="Tunlid A."/>
            <person name="Henrissat B."/>
            <person name="Grigoriev I.V."/>
            <person name="Hibbett D.S."/>
            <person name="Martin F."/>
        </authorList>
    </citation>
    <scope>NUCLEOTIDE SEQUENCE [LARGE SCALE GENOMIC DNA]</scope>
    <source>
        <strain evidence="3">F 1598</strain>
    </source>
</reference>
<feature type="region of interest" description="Disordered" evidence="1">
    <location>
        <begin position="1"/>
        <end position="52"/>
    </location>
</feature>
<feature type="region of interest" description="Disordered" evidence="1">
    <location>
        <begin position="64"/>
        <end position="89"/>
    </location>
</feature>
<accession>A0A0C3BIM8</accession>
<evidence type="ECO:0000313" key="2">
    <source>
        <dbReference type="EMBL" id="KIM77207.1"/>
    </source>
</evidence>
<reference evidence="2 3" key="1">
    <citation type="submission" date="2014-04" db="EMBL/GenBank/DDBJ databases">
        <authorList>
            <consortium name="DOE Joint Genome Institute"/>
            <person name="Kuo A."/>
            <person name="Tarkka M."/>
            <person name="Buscot F."/>
            <person name="Kohler A."/>
            <person name="Nagy L.G."/>
            <person name="Floudas D."/>
            <person name="Copeland A."/>
            <person name="Barry K.W."/>
            <person name="Cichocki N."/>
            <person name="Veneault-Fourrey C."/>
            <person name="LaButti K."/>
            <person name="Lindquist E.A."/>
            <person name="Lipzen A."/>
            <person name="Lundell T."/>
            <person name="Morin E."/>
            <person name="Murat C."/>
            <person name="Sun H."/>
            <person name="Tunlid A."/>
            <person name="Henrissat B."/>
            <person name="Grigoriev I.V."/>
            <person name="Hibbett D.S."/>
            <person name="Martin F."/>
            <person name="Nordberg H.P."/>
            <person name="Cantor M.N."/>
            <person name="Hua S.X."/>
        </authorList>
    </citation>
    <scope>NUCLEOTIDE SEQUENCE [LARGE SCALE GENOMIC DNA]</scope>
    <source>
        <strain evidence="2 3">F 1598</strain>
    </source>
</reference>
<keyword evidence="3" id="KW-1185">Reference proteome</keyword>
<evidence type="ECO:0000313" key="3">
    <source>
        <dbReference type="Proteomes" id="UP000054166"/>
    </source>
</evidence>
<feature type="compositionally biased region" description="Basic and acidic residues" evidence="1">
    <location>
        <begin position="29"/>
        <end position="45"/>
    </location>
</feature>
<dbReference type="Proteomes" id="UP000054166">
    <property type="component" value="Unassembled WGS sequence"/>
</dbReference>
<protein>
    <submittedName>
        <fullName evidence="2">Uncharacterized protein</fullName>
    </submittedName>
</protein>
<dbReference type="AlphaFoldDB" id="A0A0C3BIM8"/>
<dbReference type="OrthoDB" id="3181351at2759"/>
<organism evidence="2 3">
    <name type="scientific">Piloderma croceum (strain F 1598)</name>
    <dbReference type="NCBI Taxonomy" id="765440"/>
    <lineage>
        <taxon>Eukaryota</taxon>
        <taxon>Fungi</taxon>
        <taxon>Dikarya</taxon>
        <taxon>Basidiomycota</taxon>
        <taxon>Agaricomycotina</taxon>
        <taxon>Agaricomycetes</taxon>
        <taxon>Agaricomycetidae</taxon>
        <taxon>Atheliales</taxon>
        <taxon>Atheliaceae</taxon>
        <taxon>Piloderma</taxon>
    </lineage>
</organism>
<proteinExistence type="predicted"/>